<gene>
    <name evidence="1" type="ORF">MY1_0827</name>
</gene>
<name>F9CWD7_9ARCH</name>
<evidence type="ECO:0000313" key="2">
    <source>
        <dbReference type="Proteomes" id="UP000004440"/>
    </source>
</evidence>
<sequence length="409" mass="45441">MKLLVALVFLSFSIIPVAYGSEITGTPKMEVFGPNDWITVFVDVDGYAGGSVEWTATQPDGKVITGSLPSLQASKATHNIIRTAFDNQFGNWTIQYNYKDTQKTLGVFVEPLDVKITTDKDTYGKFDKAIMKFSTNYYEPSASKAETLHVKILDDNGSPAKLVEEYKTKVSQASIVEVFSMDNLLKHNPSGTYHIVAKYYSVEVDVPFTASSVNAETNIFMGSDKNLYDPGDPVEINIVVPEISLNSGVLTITYPSGKTNTTTISPVTPLNRITFDDVTTSEIGTFTAKFVYGPNIVTKTFDVLAETLEKPMYKSENIEDTVAIPQWVRNNADWWSKNQITDYDFKNALQYMIRENIIVIPVLPSSDSPVTEIPGWIKNNAKFWVNGEITDQEFAKSIAFLVTSGIIKI</sequence>
<dbReference type="RefSeq" id="WP_007550381.1">
    <property type="nucleotide sequence ID" value="NZ_AFPU01000001.1"/>
</dbReference>
<dbReference type="STRING" id="1001994.MY1_0827"/>
<organism evidence="1 2">
    <name type="scientific">Nitrosarchaeum koreense MY1</name>
    <dbReference type="NCBI Taxonomy" id="1001994"/>
    <lineage>
        <taxon>Archaea</taxon>
        <taxon>Nitrososphaerota</taxon>
        <taxon>Nitrososphaeria</taxon>
        <taxon>Nitrosopumilales</taxon>
        <taxon>Nitrosopumilaceae</taxon>
        <taxon>Nitrosarchaeum</taxon>
    </lineage>
</organism>
<keyword evidence="2" id="KW-1185">Reference proteome</keyword>
<evidence type="ECO:0000313" key="1">
    <source>
        <dbReference type="EMBL" id="EGP93589.1"/>
    </source>
</evidence>
<dbReference type="EMBL" id="AFPU01000001">
    <property type="protein sequence ID" value="EGP93589.1"/>
    <property type="molecule type" value="Genomic_DNA"/>
</dbReference>
<dbReference type="Proteomes" id="UP000004440">
    <property type="component" value="Unassembled WGS sequence"/>
</dbReference>
<accession>F9CWD7</accession>
<reference evidence="1 2" key="1">
    <citation type="journal article" date="2011" name="J. Bacteriol.">
        <title>Genome Sequence of an Ammonia-Oxidizing Soil Archaeon, "Candidatus Nitrosoarchaeum koreensis" MY1.</title>
        <authorList>
            <person name="Kim B.K."/>
            <person name="Jung M.Y."/>
            <person name="Yu D.S."/>
            <person name="Park S.J."/>
            <person name="Oh T.K."/>
            <person name="Rhee S.K."/>
            <person name="Kim J.F."/>
        </authorList>
    </citation>
    <scope>NUCLEOTIDE SEQUENCE [LARGE SCALE GENOMIC DNA]</scope>
    <source>
        <strain evidence="1 2">MY1</strain>
    </source>
</reference>
<protein>
    <submittedName>
        <fullName evidence="1">Blue (Type 1) copper domain protein</fullName>
    </submittedName>
</protein>
<dbReference type="OrthoDB" id="11144at2157"/>
<proteinExistence type="predicted"/>
<comment type="caution">
    <text evidence="1">The sequence shown here is derived from an EMBL/GenBank/DDBJ whole genome shotgun (WGS) entry which is preliminary data.</text>
</comment>
<dbReference type="AlphaFoldDB" id="F9CWD7"/>